<dbReference type="KEGG" id="pacp:FAZ97_15325"/>
<sequence>MTNKNLLIGYGETLVSPVTLKHGGGDKRYPYEFQAIRPRLSTLIDAAADQVGTANPATVPHGEAVVEVTLHPAFLAKSYFPRQLLNEFDLRHVGSKGRFIRPQVSLRKDPPEGGESAPVLFVAGTQSSLRALEGGLWSERLPAAFRDDYRKIEDFQVSGAAGKIRQIGDGKADEHVDLEVVLHAGTHQSYVLDGFVSWASQCGAEVLIDKAIYVPMLTFVPVRIARSQIDALAEYSFVRVVRRIAPLRVHRPVVVRAATVEQTVSVPSEAAINSDMSVALFDGGIGHDRLQKWVDEYTWPDTKGTTAKLLMHGNAVTSTVLFGEASSSEGELPRPYAKVRHYRVIGKANGGDPDLFDVLHKIDWVLVNDQPQFANLSLGPCLPIDDDDVHVWTTLLDHRLSNGRTFATVAVGNDGDDADPAMCRVQPPSDMVNAIGVGAANSSGNTWDRAAYSCIGPGRSPGLMKPDGVAFGGSASEPFHVYDPGQEEVIGVEGTSFAAPHVLRAAIGVAASLEAPLSSTALRALLIHRAEQHPTSGGRQVGWGRFETDPARLIRCADNEAMVIYQGVINPGQPVRAKIPFPDIPFNGKVTVQATFAFTTPTDPAHSLNYTKAGLTVVFRPVEAAKKTLPFFNQDSFDSEDDLRRDAQKWEACLSRMRRFNPSTLKDPVFDIEYLTREEGRAMPAKDQVPLPYVLVVTLSVAGTPEVYNSVLQKYKTLQPVKLATQVHIRT</sequence>
<keyword evidence="8" id="KW-1185">Reference proteome</keyword>
<dbReference type="Proteomes" id="UP000434209">
    <property type="component" value="Chromosome 2"/>
</dbReference>
<dbReference type="Gene3D" id="3.40.50.200">
    <property type="entry name" value="Peptidase S8/S53 domain"/>
    <property type="match status" value="1"/>
</dbReference>
<dbReference type="RefSeq" id="WP_158759332.1">
    <property type="nucleotide sequence ID" value="NZ_CP046910.1"/>
</dbReference>
<dbReference type="EMBL" id="CP046910">
    <property type="protein sequence ID" value="QGZ56369.1"/>
    <property type="molecule type" value="Genomic_DNA"/>
</dbReference>
<dbReference type="CDD" id="cd04847">
    <property type="entry name" value="Peptidases_S8_Subtilisin_like_2"/>
    <property type="match status" value="1"/>
</dbReference>
<dbReference type="InterPro" id="IPR050131">
    <property type="entry name" value="Peptidase_S8_subtilisin-like"/>
</dbReference>
<dbReference type="OrthoDB" id="5495859at2"/>
<dbReference type="InterPro" id="IPR000209">
    <property type="entry name" value="Peptidase_S8/S53_dom"/>
</dbReference>
<dbReference type="PANTHER" id="PTHR43806:SF11">
    <property type="entry name" value="CEREVISIN-RELATED"/>
    <property type="match status" value="1"/>
</dbReference>
<gene>
    <name evidence="7" type="ORF">FAZ97_15325</name>
</gene>
<name>A0A7Z2G789_9BURK</name>
<keyword evidence="4 5" id="KW-0720">Serine protease</keyword>
<evidence type="ECO:0000256" key="3">
    <source>
        <dbReference type="ARBA" id="ARBA00022801"/>
    </source>
</evidence>
<dbReference type="PROSITE" id="PS51892">
    <property type="entry name" value="SUBTILASE"/>
    <property type="match status" value="1"/>
</dbReference>
<evidence type="ECO:0000256" key="2">
    <source>
        <dbReference type="ARBA" id="ARBA00022670"/>
    </source>
</evidence>
<evidence type="ECO:0000259" key="6">
    <source>
        <dbReference type="Pfam" id="PF00082"/>
    </source>
</evidence>
<proteinExistence type="inferred from homology"/>
<comment type="similarity">
    <text evidence="1 5">Belongs to the peptidase S8 family.</text>
</comment>
<organism evidence="7 8">
    <name type="scientific">Paraburkholderia acidiphila</name>
    <dbReference type="NCBI Taxonomy" id="2571747"/>
    <lineage>
        <taxon>Bacteria</taxon>
        <taxon>Pseudomonadati</taxon>
        <taxon>Pseudomonadota</taxon>
        <taxon>Betaproteobacteria</taxon>
        <taxon>Burkholderiales</taxon>
        <taxon>Burkholderiaceae</taxon>
        <taxon>Paraburkholderia</taxon>
    </lineage>
</organism>
<dbReference type="AlphaFoldDB" id="A0A7Z2G789"/>
<dbReference type="Pfam" id="PF00082">
    <property type="entry name" value="Peptidase_S8"/>
    <property type="match status" value="1"/>
</dbReference>
<dbReference type="GO" id="GO:0006508">
    <property type="term" value="P:proteolysis"/>
    <property type="evidence" value="ECO:0007669"/>
    <property type="project" value="UniProtKB-KW"/>
</dbReference>
<evidence type="ECO:0000313" key="7">
    <source>
        <dbReference type="EMBL" id="QGZ56369.1"/>
    </source>
</evidence>
<keyword evidence="3 5" id="KW-0378">Hydrolase</keyword>
<dbReference type="InterPro" id="IPR036852">
    <property type="entry name" value="Peptidase_S8/S53_dom_sf"/>
</dbReference>
<dbReference type="SUPFAM" id="SSF52743">
    <property type="entry name" value="Subtilisin-like"/>
    <property type="match status" value="1"/>
</dbReference>
<evidence type="ECO:0000256" key="1">
    <source>
        <dbReference type="ARBA" id="ARBA00011073"/>
    </source>
</evidence>
<feature type="domain" description="Peptidase S8/S53" evidence="6">
    <location>
        <begin position="288"/>
        <end position="544"/>
    </location>
</feature>
<dbReference type="GO" id="GO:0004252">
    <property type="term" value="F:serine-type endopeptidase activity"/>
    <property type="evidence" value="ECO:0007669"/>
    <property type="project" value="UniProtKB-UniRule"/>
</dbReference>
<feature type="active site" description="Charge relay system" evidence="5">
    <location>
        <position position="312"/>
    </location>
</feature>
<accession>A0A7Z2G789</accession>
<feature type="active site" description="Charge relay system" evidence="5">
    <location>
        <position position="496"/>
    </location>
</feature>
<keyword evidence="2 5" id="KW-0645">Protease</keyword>
<dbReference type="PANTHER" id="PTHR43806">
    <property type="entry name" value="PEPTIDASE S8"/>
    <property type="match status" value="1"/>
</dbReference>
<dbReference type="InterPro" id="IPR034074">
    <property type="entry name" value="Y4bN_pept_dom"/>
</dbReference>
<evidence type="ECO:0000313" key="8">
    <source>
        <dbReference type="Proteomes" id="UP000434209"/>
    </source>
</evidence>
<evidence type="ECO:0000256" key="5">
    <source>
        <dbReference type="PROSITE-ProRule" id="PRU01240"/>
    </source>
</evidence>
<feature type="active site" description="Charge relay system" evidence="5">
    <location>
        <position position="282"/>
    </location>
</feature>
<evidence type="ECO:0000256" key="4">
    <source>
        <dbReference type="ARBA" id="ARBA00022825"/>
    </source>
</evidence>
<reference evidence="7 8" key="1">
    <citation type="submission" date="2019-12" db="EMBL/GenBank/DDBJ databases">
        <title>Paraburkholderia acidiphila 7Q-K02 sp. nov and Paraburkholderia acidisoli DHF22 sp. nov., two strains isolated from forest soil.</title>
        <authorList>
            <person name="Gao Z."/>
            <person name="Qiu L."/>
        </authorList>
    </citation>
    <scope>NUCLEOTIDE SEQUENCE [LARGE SCALE GENOMIC DNA]</scope>
    <source>
        <strain evidence="7 8">7Q-K02</strain>
    </source>
</reference>
<protein>
    <submittedName>
        <fullName evidence="7">S8 family serine peptidase</fullName>
    </submittedName>
</protein>